<feature type="transmembrane region" description="Helical" evidence="7">
    <location>
        <begin position="131"/>
        <end position="154"/>
    </location>
</feature>
<evidence type="ECO:0000313" key="9">
    <source>
        <dbReference type="Proteomes" id="UP001141327"/>
    </source>
</evidence>
<feature type="region of interest" description="Disordered" evidence="6">
    <location>
        <begin position="488"/>
        <end position="580"/>
    </location>
</feature>
<protein>
    <submittedName>
        <fullName evidence="8">Multi antimicrobial extrusion</fullName>
    </submittedName>
</protein>
<keyword evidence="4 7" id="KW-1133">Transmembrane helix</keyword>
<evidence type="ECO:0000256" key="3">
    <source>
        <dbReference type="ARBA" id="ARBA00022692"/>
    </source>
</evidence>
<organism evidence="8 9">
    <name type="scientific">Paratrimastix pyriformis</name>
    <dbReference type="NCBI Taxonomy" id="342808"/>
    <lineage>
        <taxon>Eukaryota</taxon>
        <taxon>Metamonada</taxon>
        <taxon>Preaxostyla</taxon>
        <taxon>Paratrimastigidae</taxon>
        <taxon>Paratrimastix</taxon>
    </lineage>
</organism>
<keyword evidence="3 7" id="KW-0812">Transmembrane</keyword>
<evidence type="ECO:0000256" key="7">
    <source>
        <dbReference type="SAM" id="Phobius"/>
    </source>
</evidence>
<evidence type="ECO:0000256" key="6">
    <source>
        <dbReference type="SAM" id="MobiDB-lite"/>
    </source>
</evidence>
<dbReference type="InterPro" id="IPR002528">
    <property type="entry name" value="MATE_fam"/>
</dbReference>
<dbReference type="CDD" id="cd13132">
    <property type="entry name" value="MATE_eukaryotic"/>
    <property type="match status" value="1"/>
</dbReference>
<dbReference type="InterPro" id="IPR045069">
    <property type="entry name" value="MATE_euk"/>
</dbReference>
<evidence type="ECO:0000256" key="1">
    <source>
        <dbReference type="ARBA" id="ARBA00004141"/>
    </source>
</evidence>
<dbReference type="EMBL" id="JAPMOS010000097">
    <property type="protein sequence ID" value="KAJ4455665.1"/>
    <property type="molecule type" value="Genomic_DNA"/>
</dbReference>
<feature type="compositionally biased region" description="Polar residues" evidence="6">
    <location>
        <begin position="538"/>
        <end position="556"/>
    </location>
</feature>
<sequence length="580" mass="61662">MDSTDTEGKQPILSPTRPPVGSPTGPPPEPEPDGDARTIPLKQELKIQVKLALPVVATLFTSMLSLSIVLVFLGKFGAATLAAATLANLLANISGFSICWGILSGIDTLSAQAFGAGALPRVGLVAQRGMIISLLTSIPIGCLWIFSGPVFSLLTPDPDVAAMAIRFLWWRVPGLPVSIIYEGLRRYLQAQGQVFAILLAQLTSLGGTMLLCWLLIDVAGIGYLGAAMAVSLNQLVLSLFLVGYIYVKRAQFRSTWPAPSRAMFRGWCEFLKFGIPGAAMSCLEWWVYEFSNAFVAFISTEALAAYSVMITYSSLIYMIPLGFSVAAAVRVGHLLGANAPKNARRASFVNLGMALCTLILPFGFLIIVRGDMIVPFSTDPAMIAVAEEAAVIMAFFILFDGTQCAIGGILRGLGKQTAGATVNLLTYYGVAVPLQAMFTFLWNWKNIKGIWLAALLAAFLTAAIFLVICLRTNWPRSAQAAVVRSRAEQAHVPPPPPLAEAHPPSLTTPSVRSRDETGPPRGYQAEAAHPPPPGLNAGSPQQDGSQPPASTTQPELTGSGVAGDDQRLGDSAVAPPTLTR</sequence>
<reference evidence="8" key="1">
    <citation type="journal article" date="2022" name="bioRxiv">
        <title>Genomics of Preaxostyla Flagellates Illuminates Evolutionary Transitions and the Path Towards Mitochondrial Loss.</title>
        <authorList>
            <person name="Novak L.V.F."/>
            <person name="Treitli S.C."/>
            <person name="Pyrih J."/>
            <person name="Halakuc P."/>
            <person name="Pipaliya S.V."/>
            <person name="Vacek V."/>
            <person name="Brzon O."/>
            <person name="Soukal P."/>
            <person name="Eme L."/>
            <person name="Dacks J.B."/>
            <person name="Karnkowska A."/>
            <person name="Elias M."/>
            <person name="Hampl V."/>
        </authorList>
    </citation>
    <scope>NUCLEOTIDE SEQUENCE</scope>
    <source>
        <strain evidence="8">RCP-MX</strain>
    </source>
</reference>
<keyword evidence="9" id="KW-1185">Reference proteome</keyword>
<feature type="transmembrane region" description="Helical" evidence="7">
    <location>
        <begin position="348"/>
        <end position="369"/>
    </location>
</feature>
<evidence type="ECO:0000256" key="2">
    <source>
        <dbReference type="ARBA" id="ARBA00010199"/>
    </source>
</evidence>
<feature type="transmembrane region" description="Helical" evidence="7">
    <location>
        <begin position="222"/>
        <end position="247"/>
    </location>
</feature>
<gene>
    <name evidence="8" type="ORF">PAPYR_9312</name>
</gene>
<comment type="similarity">
    <text evidence="2">Belongs to the multi antimicrobial extrusion (MATE) (TC 2.A.66.1) family.</text>
</comment>
<name>A0ABQ8U8N9_9EUKA</name>
<feature type="transmembrane region" description="Helical" evidence="7">
    <location>
        <begin position="450"/>
        <end position="470"/>
    </location>
</feature>
<feature type="transmembrane region" description="Helical" evidence="7">
    <location>
        <begin position="160"/>
        <end position="181"/>
    </location>
</feature>
<dbReference type="PANTHER" id="PTHR11206">
    <property type="entry name" value="MULTIDRUG RESISTANCE PROTEIN"/>
    <property type="match status" value="1"/>
</dbReference>
<evidence type="ECO:0000256" key="4">
    <source>
        <dbReference type="ARBA" id="ARBA00022989"/>
    </source>
</evidence>
<evidence type="ECO:0000256" key="5">
    <source>
        <dbReference type="ARBA" id="ARBA00023136"/>
    </source>
</evidence>
<feature type="transmembrane region" description="Helical" evidence="7">
    <location>
        <begin position="425"/>
        <end position="444"/>
    </location>
</feature>
<feature type="transmembrane region" description="Helical" evidence="7">
    <location>
        <begin position="51"/>
        <end position="73"/>
    </location>
</feature>
<keyword evidence="5 7" id="KW-0472">Membrane</keyword>
<feature type="transmembrane region" description="Helical" evidence="7">
    <location>
        <begin position="193"/>
        <end position="216"/>
    </location>
</feature>
<dbReference type="Pfam" id="PF01554">
    <property type="entry name" value="MatE"/>
    <property type="match status" value="2"/>
</dbReference>
<dbReference type="NCBIfam" id="TIGR00797">
    <property type="entry name" value="matE"/>
    <property type="match status" value="1"/>
</dbReference>
<feature type="compositionally biased region" description="Pro residues" evidence="6">
    <location>
        <begin position="16"/>
        <end position="29"/>
    </location>
</feature>
<feature type="transmembrane region" description="Helical" evidence="7">
    <location>
        <begin position="79"/>
        <end position="103"/>
    </location>
</feature>
<feature type="transmembrane region" description="Helical" evidence="7">
    <location>
        <begin position="389"/>
        <end position="413"/>
    </location>
</feature>
<evidence type="ECO:0000313" key="8">
    <source>
        <dbReference type="EMBL" id="KAJ4455665.1"/>
    </source>
</evidence>
<comment type="caution">
    <text evidence="8">The sequence shown here is derived from an EMBL/GenBank/DDBJ whole genome shotgun (WGS) entry which is preliminary data.</text>
</comment>
<comment type="subcellular location">
    <subcellularLocation>
        <location evidence="1">Membrane</location>
        <topology evidence="1">Multi-pass membrane protein</topology>
    </subcellularLocation>
</comment>
<dbReference type="Proteomes" id="UP001141327">
    <property type="component" value="Unassembled WGS sequence"/>
</dbReference>
<accession>A0ABQ8U8N9</accession>
<feature type="region of interest" description="Disordered" evidence="6">
    <location>
        <begin position="1"/>
        <end position="37"/>
    </location>
</feature>
<proteinExistence type="inferred from homology"/>